<dbReference type="InterPro" id="IPR050597">
    <property type="entry name" value="Cytochrome_c_Oxidase_Subunit"/>
</dbReference>
<dbReference type="EMBL" id="SLWQ01000005">
    <property type="protein sequence ID" value="TCO40263.1"/>
    <property type="molecule type" value="Genomic_DNA"/>
</dbReference>
<reference evidence="9 10" key="1">
    <citation type="journal article" date="2015" name="Stand. Genomic Sci.">
        <title>Genomic Encyclopedia of Bacterial and Archaeal Type Strains, Phase III: the genomes of soil and plant-associated and newly described type strains.</title>
        <authorList>
            <person name="Whitman W.B."/>
            <person name="Woyke T."/>
            <person name="Klenk H.P."/>
            <person name="Zhou Y."/>
            <person name="Lilburn T.G."/>
            <person name="Beck B.J."/>
            <person name="De Vos P."/>
            <person name="Vandamme P."/>
            <person name="Eisen J.A."/>
            <person name="Garrity G."/>
            <person name="Hugenholtz P."/>
            <person name="Kyrpides N.C."/>
        </authorList>
    </citation>
    <scope>NUCLEOTIDE SEQUENCE [LARGE SCALE GENOMIC DNA]</scope>
    <source>
        <strain evidence="9 10">A3</strain>
    </source>
</reference>
<dbReference type="Gene3D" id="1.10.760.10">
    <property type="entry name" value="Cytochrome c-like domain"/>
    <property type="match status" value="1"/>
</dbReference>
<dbReference type="Proteomes" id="UP000294862">
    <property type="component" value="Unassembled WGS sequence"/>
</dbReference>
<comment type="caution">
    <text evidence="9">The sequence shown here is derived from an EMBL/GenBank/DDBJ whole genome shotgun (WGS) entry which is preliminary data.</text>
</comment>
<organism evidence="9 10">
    <name type="scientific">Dokdonella fugitiva</name>
    <dbReference type="NCBI Taxonomy" id="328517"/>
    <lineage>
        <taxon>Bacteria</taxon>
        <taxon>Pseudomonadati</taxon>
        <taxon>Pseudomonadota</taxon>
        <taxon>Gammaproteobacteria</taxon>
        <taxon>Lysobacterales</taxon>
        <taxon>Rhodanobacteraceae</taxon>
        <taxon>Dokdonella</taxon>
    </lineage>
</organism>
<dbReference type="GO" id="GO:0009055">
    <property type="term" value="F:electron transfer activity"/>
    <property type="evidence" value="ECO:0007669"/>
    <property type="project" value="InterPro"/>
</dbReference>
<dbReference type="PANTHER" id="PTHR33751:SF9">
    <property type="entry name" value="CYTOCHROME C4"/>
    <property type="match status" value="1"/>
</dbReference>
<dbReference type="AlphaFoldDB" id="A0A4R2I7F2"/>
<evidence type="ECO:0000313" key="10">
    <source>
        <dbReference type="Proteomes" id="UP000294862"/>
    </source>
</evidence>
<evidence type="ECO:0000256" key="6">
    <source>
        <dbReference type="PROSITE-ProRule" id="PRU00433"/>
    </source>
</evidence>
<dbReference type="SUPFAM" id="SSF46626">
    <property type="entry name" value="Cytochrome c"/>
    <property type="match status" value="1"/>
</dbReference>
<evidence type="ECO:0000256" key="5">
    <source>
        <dbReference type="ARBA" id="ARBA00023004"/>
    </source>
</evidence>
<feature type="chain" id="PRO_5020586713" evidence="7">
    <location>
        <begin position="51"/>
        <end position="136"/>
    </location>
</feature>
<evidence type="ECO:0000256" key="4">
    <source>
        <dbReference type="ARBA" id="ARBA00022982"/>
    </source>
</evidence>
<evidence type="ECO:0000256" key="1">
    <source>
        <dbReference type="ARBA" id="ARBA00022448"/>
    </source>
</evidence>
<gene>
    <name evidence="9" type="ORF">EV148_10557</name>
</gene>
<sequence>MRTVAGDEGWPLYSTGLTPEKFNQRRTGTKMTRAPLLAAALLITSLPCLAAEKGDAAAGKTKVYTCAGCHGIPGWKNPYPNYHVPKVGGQNYDYLVAALTEYKKGERAHPTMRAQGESLSEQDIRDIATYLSSLTP</sequence>
<dbReference type="InterPro" id="IPR009056">
    <property type="entry name" value="Cyt_c-like_dom"/>
</dbReference>
<name>A0A4R2I7F2_9GAMM</name>
<dbReference type="GO" id="GO:0046872">
    <property type="term" value="F:metal ion binding"/>
    <property type="evidence" value="ECO:0007669"/>
    <property type="project" value="UniProtKB-KW"/>
</dbReference>
<evidence type="ECO:0000256" key="2">
    <source>
        <dbReference type="ARBA" id="ARBA00022617"/>
    </source>
</evidence>
<dbReference type="Pfam" id="PF00034">
    <property type="entry name" value="Cytochrom_C"/>
    <property type="match status" value="1"/>
</dbReference>
<evidence type="ECO:0000313" key="9">
    <source>
        <dbReference type="EMBL" id="TCO40263.1"/>
    </source>
</evidence>
<dbReference type="PROSITE" id="PS51007">
    <property type="entry name" value="CYTC"/>
    <property type="match status" value="1"/>
</dbReference>
<evidence type="ECO:0000256" key="3">
    <source>
        <dbReference type="ARBA" id="ARBA00022723"/>
    </source>
</evidence>
<accession>A0A4R2I7F2</accession>
<feature type="domain" description="Cytochrome c" evidence="8">
    <location>
        <begin position="54"/>
        <end position="135"/>
    </location>
</feature>
<dbReference type="GO" id="GO:0020037">
    <property type="term" value="F:heme binding"/>
    <property type="evidence" value="ECO:0007669"/>
    <property type="project" value="InterPro"/>
</dbReference>
<proteinExistence type="predicted"/>
<dbReference type="PANTHER" id="PTHR33751">
    <property type="entry name" value="CBB3-TYPE CYTOCHROME C OXIDASE SUBUNIT FIXP"/>
    <property type="match status" value="1"/>
</dbReference>
<keyword evidence="1" id="KW-0813">Transport</keyword>
<keyword evidence="5 6" id="KW-0408">Iron</keyword>
<keyword evidence="2 6" id="KW-0349">Heme</keyword>
<evidence type="ECO:0000259" key="8">
    <source>
        <dbReference type="PROSITE" id="PS51007"/>
    </source>
</evidence>
<dbReference type="InterPro" id="IPR036909">
    <property type="entry name" value="Cyt_c-like_dom_sf"/>
</dbReference>
<protein>
    <submittedName>
        <fullName evidence="9">Cytochrome c553</fullName>
    </submittedName>
</protein>
<feature type="signal peptide" evidence="7">
    <location>
        <begin position="1"/>
        <end position="50"/>
    </location>
</feature>
<keyword evidence="3 6" id="KW-0479">Metal-binding</keyword>
<keyword evidence="7" id="KW-0732">Signal</keyword>
<keyword evidence="4" id="KW-0249">Electron transport</keyword>
<evidence type="ECO:0000256" key="7">
    <source>
        <dbReference type="SAM" id="SignalP"/>
    </source>
</evidence>
<keyword evidence="10" id="KW-1185">Reference proteome</keyword>